<evidence type="ECO:0000259" key="3">
    <source>
        <dbReference type="Pfam" id="PF18915"/>
    </source>
</evidence>
<feature type="compositionally biased region" description="Basic and acidic residues" evidence="2">
    <location>
        <begin position="232"/>
        <end position="274"/>
    </location>
</feature>
<evidence type="ECO:0000256" key="1">
    <source>
        <dbReference type="SAM" id="Coils"/>
    </source>
</evidence>
<feature type="domain" description="DUF5667" evidence="3">
    <location>
        <begin position="43"/>
        <end position="132"/>
    </location>
</feature>
<feature type="compositionally biased region" description="Basic and acidic residues" evidence="2">
    <location>
        <begin position="205"/>
        <end position="224"/>
    </location>
</feature>
<organism evidence="4 6">
    <name type="scientific">Anaerobacillus isosaccharinicus</name>
    <dbReference type="NCBI Taxonomy" id="1532552"/>
    <lineage>
        <taxon>Bacteria</taxon>
        <taxon>Bacillati</taxon>
        <taxon>Bacillota</taxon>
        <taxon>Bacilli</taxon>
        <taxon>Bacillales</taxon>
        <taxon>Bacillaceae</taxon>
        <taxon>Anaerobacillus</taxon>
    </lineage>
</organism>
<dbReference type="OrthoDB" id="2168789at2"/>
<reference evidence="4 6" key="1">
    <citation type="submission" date="2016-10" db="EMBL/GenBank/DDBJ databases">
        <title>Draft genome sequences of four alkaliphilic bacteria belonging to the Anaerobacillus genus.</title>
        <authorList>
            <person name="Bassil N.M."/>
            <person name="Lloyd J.R."/>
        </authorList>
    </citation>
    <scope>NUCLEOTIDE SEQUENCE [LARGE SCALE GENOMIC DNA]</scope>
    <source>
        <strain evidence="4 6">NB2006</strain>
    </source>
</reference>
<dbReference type="RefSeq" id="WP_071319316.1">
    <property type="nucleotide sequence ID" value="NZ_CP063356.2"/>
</dbReference>
<dbReference type="EMBL" id="CP063356">
    <property type="protein sequence ID" value="QOY36857.1"/>
    <property type="molecule type" value="Genomic_DNA"/>
</dbReference>
<keyword evidence="6" id="KW-1185">Reference proteome</keyword>
<protein>
    <recommendedName>
        <fullName evidence="3">DUF5667 domain-containing protein</fullName>
    </recommendedName>
</protein>
<keyword evidence="1" id="KW-0175">Coiled coil</keyword>
<evidence type="ECO:0000256" key="2">
    <source>
        <dbReference type="SAM" id="MobiDB-lite"/>
    </source>
</evidence>
<gene>
    <name evidence="5" type="ORF">AWH56_004165</name>
    <name evidence="4" type="ORF">AWH56_23310</name>
</gene>
<accession>A0A1S2KVY8</accession>
<dbReference type="InterPro" id="IPR043725">
    <property type="entry name" value="DUF5667"/>
</dbReference>
<reference evidence="5" key="4">
    <citation type="submission" date="2020-10" db="EMBL/GenBank/DDBJ databases">
        <authorList>
            <person name="Bassil N.M."/>
            <person name="Lloyd J.R."/>
        </authorList>
    </citation>
    <scope>NUCLEOTIDE SEQUENCE</scope>
    <source>
        <strain evidence="5">NB2006</strain>
    </source>
</reference>
<reference evidence="5 6" key="2">
    <citation type="journal article" date="2017" name="Genome Announc.">
        <title>Draft Genome Sequences of Four Alkaliphilic Bacteria Belonging to the Anaerobacillus Genus.</title>
        <authorList>
            <person name="Bassil N.M."/>
            <person name="Lloyd J.R."/>
        </authorList>
    </citation>
    <scope>NUCLEOTIDE SEQUENCE [LARGE SCALE GENOMIC DNA]</scope>
    <source>
        <strain evidence="5 6">NB2006</strain>
    </source>
</reference>
<dbReference type="Pfam" id="PF18915">
    <property type="entry name" value="DUF5667"/>
    <property type="match status" value="1"/>
</dbReference>
<feature type="coiled-coil region" evidence="1">
    <location>
        <begin position="101"/>
        <end position="131"/>
    </location>
</feature>
<evidence type="ECO:0000313" key="6">
    <source>
        <dbReference type="Proteomes" id="UP000180175"/>
    </source>
</evidence>
<evidence type="ECO:0000313" key="4">
    <source>
        <dbReference type="EMBL" id="OIJ04348.1"/>
    </source>
</evidence>
<evidence type="ECO:0000313" key="5">
    <source>
        <dbReference type="EMBL" id="QOY36857.1"/>
    </source>
</evidence>
<dbReference type="AlphaFoldDB" id="A0A1S2KVY8"/>
<proteinExistence type="predicted"/>
<name>A0A1S2KVY8_9BACI</name>
<feature type="region of interest" description="Disordered" evidence="2">
    <location>
        <begin position="172"/>
        <end position="309"/>
    </location>
</feature>
<feature type="compositionally biased region" description="Polar residues" evidence="2">
    <location>
        <begin position="275"/>
        <end position="293"/>
    </location>
</feature>
<sequence>MMKKIVSTAILVGGLTIGGATFADQEVESEIEVVNENEAAVEVTTESDLYDTIRLIEEGEFDLTEDSKEKALLQDEFAEKRENELETAIETGNEEVVEKILEDQEQHLEAIESILEEAEAIGEDLTELEEVITEIIAKRSRNLLALLEREHLPEQAKAGIRKALANQERAMQRKTTKESESNEVAVEEIEKGEPVLVGNEEEALDELKVENQTVSEDHREEALVKKNMKATNKVERKVEKAEQKYEKTVQKAEQKLNKSVEKATKQNGKPKEASQGKSNNGAPDNKGPKNQNPGQGKDKGQAQGKGNNR</sequence>
<dbReference type="Proteomes" id="UP000180175">
    <property type="component" value="Chromosome"/>
</dbReference>
<dbReference type="KEGG" id="aia:AWH56_004165"/>
<dbReference type="EMBL" id="LQXD01000201">
    <property type="protein sequence ID" value="OIJ04348.1"/>
    <property type="molecule type" value="Genomic_DNA"/>
</dbReference>
<reference evidence="5 6" key="3">
    <citation type="journal article" date="2019" name="Int. J. Syst. Evol. Microbiol.">
        <title>Anaerobacillus isosaccharinicus sp. nov., an alkaliphilic bacterium which degrades isosaccharinic acid.</title>
        <authorList>
            <person name="Bassil N.M."/>
            <person name="Lloyd J.R."/>
        </authorList>
    </citation>
    <scope>NUCLEOTIDE SEQUENCE [LARGE SCALE GENOMIC DNA]</scope>
    <source>
        <strain evidence="5 6">NB2006</strain>
    </source>
</reference>